<comment type="caution">
    <text evidence="3">The sequence shown here is derived from an EMBL/GenBank/DDBJ whole genome shotgun (WGS) entry which is preliminary data.</text>
</comment>
<dbReference type="InterPro" id="IPR010657">
    <property type="entry name" value="ImpA_N"/>
</dbReference>
<evidence type="ECO:0000259" key="1">
    <source>
        <dbReference type="Pfam" id="PF06812"/>
    </source>
</evidence>
<evidence type="ECO:0000259" key="2">
    <source>
        <dbReference type="Pfam" id="PF12486"/>
    </source>
</evidence>
<evidence type="ECO:0000313" key="4">
    <source>
        <dbReference type="Proteomes" id="UP001221816"/>
    </source>
</evidence>
<proteinExistence type="predicted"/>
<feature type="domain" description="ImpA N-terminal" evidence="1">
    <location>
        <begin position="72"/>
        <end position="169"/>
    </location>
</feature>
<dbReference type="PANTHER" id="PTHR37024">
    <property type="entry name" value="TYPE VI SECRETION SYSTEM DUF2094 AND IMPA-RELATED DOMAIN PROTEIN"/>
    <property type="match status" value="1"/>
</dbReference>
<dbReference type="InterPro" id="IPR021069">
    <property type="entry name" value="ImpA_C"/>
</dbReference>
<reference evidence="3 4" key="1">
    <citation type="submission" date="2023-01" db="EMBL/GenBank/DDBJ databases">
        <authorList>
            <person name="Dale J."/>
        </authorList>
    </citation>
    <scope>NUCLEOTIDE SEQUENCE [LARGE SCALE GENOMIC DNA]</scope>
    <source>
        <strain evidence="3 4">2022EL-01098</strain>
    </source>
</reference>
<dbReference type="PANTHER" id="PTHR37024:SF5">
    <property type="entry name" value="IMPA N-TERMINAL DOMAIN-CONTAINING PROTEIN"/>
    <property type="match status" value="1"/>
</dbReference>
<name>A0ABT5CR33_9ENTR</name>
<sequence>MQDASLTLVAPVDQGYGIKVQQPVRTLQGVVNGFAGHGDISLFGEMLNRFFALYTDIHLFNRLTVIIQSTGDPRTFADYAALRDEMNKLTHPARPDVNWPHAEKLCLSLFEQNGVELQTAAWYTLARTQIAGLCGLNEGLAIVAALVSRQWGGLWPQPVHARMDILSALSKRLQQAMRTLTLTYADLSLLYQAEEHLNVLGDALLRMELKHASQFDALCTLMHNAAARLEKSENTEVALPAERIIPAGISLVEPEERVKRVYVAQLNEEVETQLPPPVKLWKPFIAGMLSMLAMTGVSVWGWQVMHQPDPLQAQFAATLAPLPAALSPEQLQALGQKPPSPETGIRQTQRQLTRLAHLPPDWNIDYGNQVVQQALTLWPEQAGPLATQWRQRVTAVALPAENLTGWHQGMTQLQHLANQLNALDEKRGKYMTVSELKSAVFSMTQAFSSAVPVEEQLRLMAQPELTSPDLQRRTEMHLAQLTARYALLKQKTSE</sequence>
<gene>
    <name evidence="3" type="ORF">PIK62_12765</name>
</gene>
<keyword evidence="4" id="KW-1185">Reference proteome</keyword>
<dbReference type="Proteomes" id="UP001221816">
    <property type="component" value="Unassembled WGS sequence"/>
</dbReference>
<accession>A0ABT5CR33</accession>
<feature type="domain" description="ImpA C-terminal" evidence="2">
    <location>
        <begin position="348"/>
        <end position="488"/>
    </location>
</feature>
<evidence type="ECO:0000313" key="3">
    <source>
        <dbReference type="EMBL" id="MDC0693488.1"/>
    </source>
</evidence>
<dbReference type="Pfam" id="PF06812">
    <property type="entry name" value="ImpA_N"/>
    <property type="match status" value="1"/>
</dbReference>
<dbReference type="Pfam" id="PF12486">
    <property type="entry name" value="VasL"/>
    <property type="match status" value="1"/>
</dbReference>
<dbReference type="EMBL" id="JAQNDI010000006">
    <property type="protein sequence ID" value="MDC0693488.1"/>
    <property type="molecule type" value="Genomic_DNA"/>
</dbReference>
<organism evidence="3 4">
    <name type="scientific">Klebsiella pasteurii</name>
    <dbReference type="NCBI Taxonomy" id="2587529"/>
    <lineage>
        <taxon>Bacteria</taxon>
        <taxon>Pseudomonadati</taxon>
        <taxon>Pseudomonadota</taxon>
        <taxon>Gammaproteobacteria</taxon>
        <taxon>Enterobacterales</taxon>
        <taxon>Enterobacteriaceae</taxon>
        <taxon>Klebsiella/Raoultella group</taxon>
        <taxon>Klebsiella</taxon>
    </lineage>
</organism>
<protein>
    <submittedName>
        <fullName evidence="3">VasL domain-containing protein</fullName>
    </submittedName>
</protein>